<evidence type="ECO:0000259" key="3">
    <source>
        <dbReference type="Pfam" id="PF06011"/>
    </source>
</evidence>
<dbReference type="Pfam" id="PF06011">
    <property type="entry name" value="TRP"/>
    <property type="match status" value="1"/>
</dbReference>
<feature type="transmembrane region" description="Helical" evidence="2">
    <location>
        <begin position="696"/>
        <end position="721"/>
    </location>
</feature>
<feature type="compositionally biased region" description="Low complexity" evidence="1">
    <location>
        <begin position="767"/>
        <end position="779"/>
    </location>
</feature>
<feature type="compositionally biased region" description="Basic and acidic residues" evidence="1">
    <location>
        <begin position="440"/>
        <end position="453"/>
    </location>
</feature>
<dbReference type="GO" id="GO:0016020">
    <property type="term" value="C:membrane"/>
    <property type="evidence" value="ECO:0007669"/>
    <property type="project" value="TreeGrafter"/>
</dbReference>
<feature type="compositionally biased region" description="Low complexity" evidence="1">
    <location>
        <begin position="821"/>
        <end position="838"/>
    </location>
</feature>
<feature type="transmembrane region" description="Helical" evidence="2">
    <location>
        <begin position="526"/>
        <end position="545"/>
    </location>
</feature>
<dbReference type="Proteomes" id="UP001342314">
    <property type="component" value="Unassembled WGS sequence"/>
</dbReference>
<keyword evidence="5" id="KW-1185">Reference proteome</keyword>
<keyword evidence="2" id="KW-0812">Transmembrane</keyword>
<dbReference type="PANTHER" id="PTHR31145">
    <property type="entry name" value="INTEGRAL MEMBRANE PROTEIN (AFU_ORTHOLOGUE AFUA_7G01610)"/>
    <property type="match status" value="1"/>
</dbReference>
<feature type="region of interest" description="Disordered" evidence="1">
    <location>
        <begin position="1003"/>
        <end position="1238"/>
    </location>
</feature>
<evidence type="ECO:0000313" key="4">
    <source>
        <dbReference type="EMBL" id="GJN91778.1"/>
    </source>
</evidence>
<sequence>MRALLLYSTRLSSCLSSGSNLVAPEDQQLVFTQLYAQLDQGQTQPGEHAAGTDFDRLPSPVYNQDGAILTGTGDLLRIVLTGSTVARSEGYSNGTGDDPGLLSTLLVDSQVLSFDVASNRTALCAAIRTNEGTTGMTTNGTAVVTDSGCPYEGDVALGFVVPLASSYPLTTITTNLVALDSSSPAQHLACYDLHFTPYYPDYFAYGVIRYFVIGLLALYLLLYVLARFFASYTTWLQDNETQLASSLTLKLTSRDGTPSHRGMWKAIWFGGWAGRQVIASGSLRRFVTAEFREIFSLVAWFSLVGTVAVEWPGFAYPVFKQIAWTTLVYNASLPFASPAPPVLPQNATVPSLYASQIADVTSPLYLDTDLPNVLLDLDGESDGLGRWARMIGVRDEDVWSICAFTFFALCAGVIAVHAVLFAIDSAIEMISPERQTGRTRRLEIPTEDKHGAEGDESLTHALSKEASGTHESLGGGRRSDGSIGRFLGSGDFNDDDYLDGGDDFGRNPEDDFSLWQLHLSLLGGNLVRILLLFHLPLCLFSAYQFTLYSDSPTSTFALAVVTFALVCLAAPVGLLWLIHIKPTRDLHGHLPTLLALGPLYNTYAEECTLFPTVTFASNLIVGAVVGAAQSEGTAQAAVILLVEVAHTLCTSLWLPWGDNSAMGPLAFLLSLARIVIAVLLVVLSPSVDVAPAAASWVTYIVFLAQGLVIVLLLAVVAFKFLELVVRVVARVPFDESRSPRGGGLFGALRKLDRRSGSSGAKKRRPRPGSAAAAGNARTQAARRRAIEERRRRNLHRERFAGGTLGGVSDASSVGTQTYLLPSARGPAGHPGAAGSTPSLAGGKSPFPSSGLVDDEGFIMSAMSTRGWESASEASSSRPGFVKPGTYSSSMAAGPILRSGPQHWGSQVDVVSTASPASAIVVPAATAVTASPQAGAGGSGSSGFARVGGGRASHSNPYQLANTPSSSVGTAYPPYPASSADMYGPHRTSQSAVRDMAAAPILGGDAQRYPSRPSIGGLPSSSALLSNSVSPGGRLDDEHNRRLSTRVRAKKGERQGGFFGRFKRQRPQYSDEDEFTDETDTDDEAAGRRPARGGGVFAALGLRGGRGKARRGRGGGDSADEMSDRGGYEHEEPPFESVPSGETGFSVVRKPRPRPSPALASASSPNPASARTAGVAGSQPATPTTAASAPSDPLHRPATPPTASTPPPPHVSVEAPSRPGSLHGEVVGQDWEEEEERRE</sequence>
<proteinExistence type="predicted"/>
<dbReference type="GO" id="GO:0055085">
    <property type="term" value="P:transmembrane transport"/>
    <property type="evidence" value="ECO:0007669"/>
    <property type="project" value="TreeGrafter"/>
</dbReference>
<reference evidence="4 5" key="1">
    <citation type="submission" date="2021-12" db="EMBL/GenBank/DDBJ databases">
        <title>High titer production of polyol ester of fatty acids by Rhodotorula paludigena BS15 towards product separation-free biomass refinery.</title>
        <authorList>
            <person name="Mano J."/>
            <person name="Ono H."/>
            <person name="Tanaka T."/>
            <person name="Naito K."/>
            <person name="Sushida H."/>
            <person name="Ike M."/>
            <person name="Tokuyasu K."/>
            <person name="Kitaoka M."/>
        </authorList>
    </citation>
    <scope>NUCLEOTIDE SEQUENCE [LARGE SCALE GENOMIC DNA]</scope>
    <source>
        <strain evidence="4 5">BS15</strain>
    </source>
</reference>
<gene>
    <name evidence="4" type="ORF">Rhopal_004801-T1</name>
</gene>
<feature type="region of interest" description="Disordered" evidence="1">
    <location>
        <begin position="753"/>
        <end position="852"/>
    </location>
</feature>
<feature type="region of interest" description="Disordered" evidence="1">
    <location>
        <begin position="434"/>
        <end position="457"/>
    </location>
</feature>
<comment type="caution">
    <text evidence="4">The sequence shown here is derived from an EMBL/GenBank/DDBJ whole genome shotgun (WGS) entry which is preliminary data.</text>
</comment>
<feature type="transmembrane region" description="Helical" evidence="2">
    <location>
        <begin position="294"/>
        <end position="314"/>
    </location>
</feature>
<feature type="transmembrane region" description="Helical" evidence="2">
    <location>
        <begin position="609"/>
        <end position="628"/>
    </location>
</feature>
<feature type="compositionally biased region" description="Acidic residues" evidence="1">
    <location>
        <begin position="1229"/>
        <end position="1238"/>
    </location>
</feature>
<protein>
    <recommendedName>
        <fullName evidence="3">TRP C-terminal domain-containing protein</fullName>
    </recommendedName>
</protein>
<keyword evidence="2" id="KW-0472">Membrane</keyword>
<dbReference type="InterPro" id="IPR040241">
    <property type="entry name" value="TRP_Flc/Pkd2-like"/>
</dbReference>
<feature type="region of interest" description="Disordered" evidence="1">
    <location>
        <begin position="946"/>
        <end position="972"/>
    </location>
</feature>
<feature type="domain" description="TRP C-terminal" evidence="3">
    <location>
        <begin position="519"/>
        <end position="723"/>
    </location>
</feature>
<feature type="compositionally biased region" description="Polar residues" evidence="1">
    <location>
        <begin position="809"/>
        <end position="819"/>
    </location>
</feature>
<evidence type="ECO:0000256" key="2">
    <source>
        <dbReference type="SAM" id="Phobius"/>
    </source>
</evidence>
<evidence type="ECO:0000256" key="1">
    <source>
        <dbReference type="SAM" id="MobiDB-lite"/>
    </source>
</evidence>
<feature type="compositionally biased region" description="Basic and acidic residues" evidence="1">
    <location>
        <begin position="1121"/>
        <end position="1132"/>
    </location>
</feature>
<feature type="compositionally biased region" description="Acidic residues" evidence="1">
    <location>
        <begin position="1069"/>
        <end position="1083"/>
    </location>
</feature>
<feature type="transmembrane region" description="Helical" evidence="2">
    <location>
        <begin position="398"/>
        <end position="423"/>
    </location>
</feature>
<feature type="compositionally biased region" description="Basic residues" evidence="1">
    <location>
        <begin position="1041"/>
        <end position="1050"/>
    </location>
</feature>
<organism evidence="4 5">
    <name type="scientific">Rhodotorula paludigena</name>
    <dbReference type="NCBI Taxonomy" id="86838"/>
    <lineage>
        <taxon>Eukaryota</taxon>
        <taxon>Fungi</taxon>
        <taxon>Dikarya</taxon>
        <taxon>Basidiomycota</taxon>
        <taxon>Pucciniomycotina</taxon>
        <taxon>Microbotryomycetes</taxon>
        <taxon>Sporidiobolales</taxon>
        <taxon>Sporidiobolaceae</taxon>
        <taxon>Rhodotorula</taxon>
    </lineage>
</organism>
<dbReference type="InterPro" id="IPR010308">
    <property type="entry name" value="TRP_C"/>
</dbReference>
<feature type="transmembrane region" description="Helical" evidence="2">
    <location>
        <begin position="557"/>
        <end position="578"/>
    </location>
</feature>
<feature type="transmembrane region" description="Helical" evidence="2">
    <location>
        <begin position="634"/>
        <end position="654"/>
    </location>
</feature>
<feature type="compositionally biased region" description="Low complexity" evidence="1">
    <location>
        <begin position="1012"/>
        <end position="1031"/>
    </location>
</feature>
<keyword evidence="2" id="KW-1133">Transmembrane helix</keyword>
<dbReference type="PANTHER" id="PTHR31145:SF6">
    <property type="entry name" value="INTEGRAL MEMBRANE PROTEIN (AFU_ORTHOLOGUE AFUA_7G01610)"/>
    <property type="match status" value="1"/>
</dbReference>
<dbReference type="EMBL" id="BQKY01000009">
    <property type="protein sequence ID" value="GJN91778.1"/>
    <property type="molecule type" value="Genomic_DNA"/>
</dbReference>
<accession>A0AAV5GT21</accession>
<name>A0AAV5GT21_9BASI</name>
<feature type="compositionally biased region" description="Low complexity" evidence="1">
    <location>
        <begin position="1156"/>
        <end position="1190"/>
    </location>
</feature>
<feature type="compositionally biased region" description="Polar residues" evidence="1">
    <location>
        <begin position="953"/>
        <end position="968"/>
    </location>
</feature>
<feature type="compositionally biased region" description="Pro residues" evidence="1">
    <location>
        <begin position="1197"/>
        <end position="1209"/>
    </location>
</feature>
<feature type="transmembrane region" description="Helical" evidence="2">
    <location>
        <begin position="202"/>
        <end position="226"/>
    </location>
</feature>
<dbReference type="AlphaFoldDB" id="A0AAV5GT21"/>
<feature type="transmembrane region" description="Helical" evidence="2">
    <location>
        <begin position="666"/>
        <end position="684"/>
    </location>
</feature>
<evidence type="ECO:0000313" key="5">
    <source>
        <dbReference type="Proteomes" id="UP001342314"/>
    </source>
</evidence>